<dbReference type="PANTHER" id="PTHR47784">
    <property type="entry name" value="STEROL UPTAKE CONTROL PROTEIN 2"/>
    <property type="match status" value="1"/>
</dbReference>
<dbReference type="PROSITE" id="PS50048">
    <property type="entry name" value="ZN2_CY6_FUNGAL_2"/>
    <property type="match status" value="1"/>
</dbReference>
<dbReference type="Pfam" id="PF00172">
    <property type="entry name" value="Zn_clus"/>
    <property type="match status" value="1"/>
</dbReference>
<dbReference type="OrthoDB" id="5419315at2759"/>
<name>V2X4J2_MONRO</name>
<feature type="domain" description="Zn(2)-C6 fungal-type" evidence="1">
    <location>
        <begin position="23"/>
        <end position="53"/>
    </location>
</feature>
<dbReference type="GO" id="GO:0001228">
    <property type="term" value="F:DNA-binding transcription activator activity, RNA polymerase II-specific"/>
    <property type="evidence" value="ECO:0007669"/>
    <property type="project" value="TreeGrafter"/>
</dbReference>
<sequence length="302" mass="34174">MSTTSTRSPPKRIIRFHAKSRTGCVTCKKRRKKCDEVEPRCNNCRWRGLNCVWAKARDKQQGLTLYKPLSAPRPIPIDVASLRMIHHFGIATSASFCSDPRSVAMSSVAVPQLSWHNPHLLHAMLSFTALHLGRLYPTEPNWVHLASTHRRAAIDALPGAINLDSKFLTVGLFTMYTFSSSLASSPENIFSLMISFHNVWSPLEGHHRYRSPSFKILDPFVISSKVDSEMNTLGHLQRIYDFSMPSFESESEDLFNPDIRAAYKEAVEALYAAYPLSRMGYEAKSAVLWPAIFGRRFLTLVE</sequence>
<dbReference type="SUPFAM" id="SSF57701">
    <property type="entry name" value="Zn2/Cys6 DNA-binding domain"/>
    <property type="match status" value="1"/>
</dbReference>
<evidence type="ECO:0000313" key="3">
    <source>
        <dbReference type="Proteomes" id="UP000017559"/>
    </source>
</evidence>
<dbReference type="AlphaFoldDB" id="V2X4J2"/>
<dbReference type="SMART" id="SM00066">
    <property type="entry name" value="GAL4"/>
    <property type="match status" value="1"/>
</dbReference>
<dbReference type="PROSITE" id="PS00463">
    <property type="entry name" value="ZN2_CY6_FUNGAL_1"/>
    <property type="match status" value="1"/>
</dbReference>
<accession>V2X4J2</accession>
<dbReference type="PANTHER" id="PTHR47784:SF5">
    <property type="entry name" value="STEROL UPTAKE CONTROL PROTEIN 2"/>
    <property type="match status" value="1"/>
</dbReference>
<evidence type="ECO:0000259" key="1">
    <source>
        <dbReference type="PROSITE" id="PS50048"/>
    </source>
</evidence>
<dbReference type="CDD" id="cd00067">
    <property type="entry name" value="GAL4"/>
    <property type="match status" value="1"/>
</dbReference>
<protein>
    <submittedName>
        <fullName evidence="2">C6 transcription</fullName>
    </submittedName>
</protein>
<dbReference type="Gene3D" id="4.10.240.10">
    <property type="entry name" value="Zn(2)-C6 fungal-type DNA-binding domain"/>
    <property type="match status" value="1"/>
</dbReference>
<dbReference type="InterPro" id="IPR053157">
    <property type="entry name" value="Sterol_Uptake_Regulator"/>
</dbReference>
<comment type="caution">
    <text evidence="2">The sequence shown here is derived from an EMBL/GenBank/DDBJ whole genome shotgun (WGS) entry which is preliminary data.</text>
</comment>
<dbReference type="Proteomes" id="UP000017559">
    <property type="component" value="Unassembled WGS sequence"/>
</dbReference>
<dbReference type="InterPro" id="IPR036864">
    <property type="entry name" value="Zn2-C6_fun-type_DNA-bd_sf"/>
</dbReference>
<dbReference type="KEGG" id="mrr:Moror_3006"/>
<gene>
    <name evidence="2" type="ORF">Moror_3006</name>
</gene>
<keyword evidence="3" id="KW-1185">Reference proteome</keyword>
<evidence type="ECO:0000313" key="2">
    <source>
        <dbReference type="EMBL" id="ESK88712.1"/>
    </source>
</evidence>
<dbReference type="HOGENOM" id="CLU_024934_3_0_1"/>
<reference evidence="2 3" key="1">
    <citation type="journal article" date="2014" name="BMC Genomics">
        <title>Genome and secretome analysis of the hemibiotrophic fungal pathogen, Moniliophthora roreri, which causes frosty pod rot disease of cacao: mechanisms of the biotrophic and necrotrophic phases.</title>
        <authorList>
            <person name="Meinhardt L.W."/>
            <person name="Costa G.G.L."/>
            <person name="Thomazella D.P.T."/>
            <person name="Teixeira P.J.P.L."/>
            <person name="Carazzolle M.F."/>
            <person name="Schuster S.C."/>
            <person name="Carlson J.E."/>
            <person name="Guiltinan M.J."/>
            <person name="Mieczkowski P."/>
            <person name="Farmer A."/>
            <person name="Ramaraj T."/>
            <person name="Crozier J."/>
            <person name="Davis R.E."/>
            <person name="Shao J."/>
            <person name="Melnick R.L."/>
            <person name="Pereira G.A.G."/>
            <person name="Bailey B.A."/>
        </authorList>
    </citation>
    <scope>NUCLEOTIDE SEQUENCE [LARGE SCALE GENOMIC DNA]</scope>
    <source>
        <strain evidence="2 3">MCA 2997</strain>
    </source>
</reference>
<dbReference type="GO" id="GO:0008270">
    <property type="term" value="F:zinc ion binding"/>
    <property type="evidence" value="ECO:0007669"/>
    <property type="project" value="InterPro"/>
</dbReference>
<dbReference type="InterPro" id="IPR001138">
    <property type="entry name" value="Zn2Cys6_DnaBD"/>
</dbReference>
<organism evidence="2 3">
    <name type="scientific">Moniliophthora roreri (strain MCA 2997)</name>
    <name type="common">Cocoa frosty pod rot fungus</name>
    <name type="synonym">Crinipellis roreri</name>
    <dbReference type="NCBI Taxonomy" id="1381753"/>
    <lineage>
        <taxon>Eukaryota</taxon>
        <taxon>Fungi</taxon>
        <taxon>Dikarya</taxon>
        <taxon>Basidiomycota</taxon>
        <taxon>Agaricomycotina</taxon>
        <taxon>Agaricomycetes</taxon>
        <taxon>Agaricomycetidae</taxon>
        <taxon>Agaricales</taxon>
        <taxon>Marasmiineae</taxon>
        <taxon>Marasmiaceae</taxon>
        <taxon>Moniliophthora</taxon>
    </lineage>
</organism>
<proteinExistence type="predicted"/>
<dbReference type="EMBL" id="AWSO01000625">
    <property type="protein sequence ID" value="ESK88712.1"/>
    <property type="molecule type" value="Genomic_DNA"/>
</dbReference>